<dbReference type="SUPFAM" id="SSF56672">
    <property type="entry name" value="DNA/RNA polymerases"/>
    <property type="match status" value="1"/>
</dbReference>
<dbReference type="InterPro" id="IPR018154">
    <property type="entry name" value="TLV/ENV_coat_polyprotein"/>
</dbReference>
<gene>
    <name evidence="7" type="ORF">DUI87_10701</name>
</gene>
<dbReference type="Gene3D" id="3.30.70.270">
    <property type="match status" value="2"/>
</dbReference>
<dbReference type="InterPro" id="IPR000477">
    <property type="entry name" value="RT_dom"/>
</dbReference>
<feature type="domain" description="Reverse transcriptase" evidence="5">
    <location>
        <begin position="104"/>
        <end position="293"/>
    </location>
</feature>
<dbReference type="InterPro" id="IPR051320">
    <property type="entry name" value="Viral_Replic_Matur_Polypro"/>
</dbReference>
<dbReference type="EC" id="3.1.26.4" evidence="2"/>
<evidence type="ECO:0000256" key="2">
    <source>
        <dbReference type="ARBA" id="ARBA00012180"/>
    </source>
</evidence>
<dbReference type="Proteomes" id="UP000269221">
    <property type="component" value="Unassembled WGS sequence"/>
</dbReference>
<protein>
    <recommendedName>
        <fullName evidence="2">ribonuclease H</fullName>
        <ecNumber evidence="2">3.1.26.4</ecNumber>
    </recommendedName>
</protein>
<dbReference type="AlphaFoldDB" id="A0A3M0KIU0"/>
<dbReference type="PROSITE" id="PS50879">
    <property type="entry name" value="RNASE_H_1"/>
    <property type="match status" value="1"/>
</dbReference>
<dbReference type="PANTHER" id="PTHR33064:SF37">
    <property type="entry name" value="RIBONUCLEASE H"/>
    <property type="match status" value="1"/>
</dbReference>
<proteinExistence type="inferred from homology"/>
<dbReference type="InterPro" id="IPR041577">
    <property type="entry name" value="RT_RNaseH_2"/>
</dbReference>
<dbReference type="EMBL" id="QRBI01000106">
    <property type="protein sequence ID" value="RMC13168.1"/>
    <property type="molecule type" value="Genomic_DNA"/>
</dbReference>
<dbReference type="OrthoDB" id="9906983at2759"/>
<dbReference type="Pfam" id="PF00078">
    <property type="entry name" value="RVT_1"/>
    <property type="match status" value="1"/>
</dbReference>
<dbReference type="Gene3D" id="1.10.287.210">
    <property type="match status" value="1"/>
</dbReference>
<keyword evidence="4" id="KW-0812">Transmembrane</keyword>
<evidence type="ECO:0000256" key="4">
    <source>
        <dbReference type="SAM" id="Phobius"/>
    </source>
</evidence>
<feature type="region of interest" description="Disordered" evidence="3">
    <location>
        <begin position="746"/>
        <end position="789"/>
    </location>
</feature>
<dbReference type="GO" id="GO:0003676">
    <property type="term" value="F:nucleic acid binding"/>
    <property type="evidence" value="ECO:0007669"/>
    <property type="project" value="InterPro"/>
</dbReference>
<dbReference type="CDD" id="cd09273">
    <property type="entry name" value="RNase_HI_RT_Bel"/>
    <property type="match status" value="1"/>
</dbReference>
<evidence type="ECO:0000259" key="5">
    <source>
        <dbReference type="PROSITE" id="PS50878"/>
    </source>
</evidence>
<dbReference type="GO" id="GO:0004523">
    <property type="term" value="F:RNA-DNA hybrid ribonuclease activity"/>
    <property type="evidence" value="ECO:0007669"/>
    <property type="project" value="UniProtKB-EC"/>
</dbReference>
<dbReference type="Gene3D" id="3.30.420.10">
    <property type="entry name" value="Ribonuclease H-like superfamily/Ribonuclease H"/>
    <property type="match status" value="1"/>
</dbReference>
<comment type="caution">
    <text evidence="7">The sequence shown here is derived from an EMBL/GenBank/DDBJ whole genome shotgun (WGS) entry which is preliminary data.</text>
</comment>
<dbReference type="Gene3D" id="3.10.10.10">
    <property type="entry name" value="HIV Type 1 Reverse Transcriptase, subunit A, domain 1"/>
    <property type="match status" value="1"/>
</dbReference>
<evidence type="ECO:0000313" key="8">
    <source>
        <dbReference type="Proteomes" id="UP000269221"/>
    </source>
</evidence>
<dbReference type="PANTHER" id="PTHR33064">
    <property type="entry name" value="POL PROTEIN"/>
    <property type="match status" value="1"/>
</dbReference>
<dbReference type="SUPFAM" id="SSF49830">
    <property type="entry name" value="ENV polyprotein, receptor-binding domain"/>
    <property type="match status" value="1"/>
</dbReference>
<dbReference type="Gene3D" id="3.10.20.370">
    <property type="match status" value="1"/>
</dbReference>
<dbReference type="CDD" id="cd09851">
    <property type="entry name" value="HTLV-1-like_HR1-HR2"/>
    <property type="match status" value="1"/>
</dbReference>
<feature type="transmembrane region" description="Helical" evidence="4">
    <location>
        <begin position="1100"/>
        <end position="1126"/>
    </location>
</feature>
<keyword evidence="8" id="KW-1185">Reference proteome</keyword>
<dbReference type="GO" id="GO:0006259">
    <property type="term" value="P:DNA metabolic process"/>
    <property type="evidence" value="ECO:0007669"/>
    <property type="project" value="UniProtKB-ARBA"/>
</dbReference>
<accession>A0A3M0KIU0</accession>
<comment type="similarity">
    <text evidence="1">Belongs to the beta type-B retroviral polymerase family. HERV class-II K(HML-2) pol subfamily.</text>
</comment>
<organism evidence="7 8">
    <name type="scientific">Hirundo rustica rustica</name>
    <dbReference type="NCBI Taxonomy" id="333673"/>
    <lineage>
        <taxon>Eukaryota</taxon>
        <taxon>Metazoa</taxon>
        <taxon>Chordata</taxon>
        <taxon>Craniata</taxon>
        <taxon>Vertebrata</taxon>
        <taxon>Euteleostomi</taxon>
        <taxon>Archelosauria</taxon>
        <taxon>Archosauria</taxon>
        <taxon>Dinosauria</taxon>
        <taxon>Saurischia</taxon>
        <taxon>Theropoda</taxon>
        <taxon>Coelurosauria</taxon>
        <taxon>Aves</taxon>
        <taxon>Neognathae</taxon>
        <taxon>Neoaves</taxon>
        <taxon>Telluraves</taxon>
        <taxon>Australaves</taxon>
        <taxon>Passeriformes</taxon>
        <taxon>Sylvioidea</taxon>
        <taxon>Hirundinidae</taxon>
        <taxon>Hirundo</taxon>
    </lineage>
</organism>
<keyword evidence="4" id="KW-1133">Transmembrane helix</keyword>
<feature type="domain" description="RNase H type-1" evidence="6">
    <location>
        <begin position="537"/>
        <end position="681"/>
    </location>
</feature>
<dbReference type="SUPFAM" id="SSF58069">
    <property type="entry name" value="Virus ectodomain"/>
    <property type="match status" value="1"/>
</dbReference>
<keyword evidence="4" id="KW-0472">Membrane</keyword>
<feature type="compositionally biased region" description="Low complexity" evidence="3">
    <location>
        <begin position="769"/>
        <end position="786"/>
    </location>
</feature>
<evidence type="ECO:0000259" key="6">
    <source>
        <dbReference type="PROSITE" id="PS50879"/>
    </source>
</evidence>
<dbReference type="Pfam" id="PF17919">
    <property type="entry name" value="RT_RNaseH_2"/>
    <property type="match status" value="1"/>
</dbReference>
<dbReference type="STRING" id="333673.A0A3M0KIU0"/>
<dbReference type="Pfam" id="PF00075">
    <property type="entry name" value="RNase_H"/>
    <property type="match status" value="1"/>
</dbReference>
<name>A0A3M0KIU0_HIRRU</name>
<evidence type="ECO:0000256" key="3">
    <source>
        <dbReference type="SAM" id="MobiDB-lite"/>
    </source>
</evidence>
<dbReference type="InterPro" id="IPR036397">
    <property type="entry name" value="RNaseH_sf"/>
</dbReference>
<dbReference type="InterPro" id="IPR043128">
    <property type="entry name" value="Rev_trsase/Diguanyl_cyclase"/>
</dbReference>
<reference evidence="7 8" key="1">
    <citation type="submission" date="2018-07" db="EMBL/GenBank/DDBJ databases">
        <title>A high quality draft genome assembly of the barn swallow (H. rustica rustica).</title>
        <authorList>
            <person name="Formenti G."/>
            <person name="Chiara M."/>
            <person name="Poveda L."/>
            <person name="Francoijs K.-J."/>
            <person name="Bonisoli-Alquati A."/>
            <person name="Canova L."/>
            <person name="Gianfranceschi L."/>
            <person name="Horner D.S."/>
            <person name="Saino N."/>
        </authorList>
    </citation>
    <scope>NUCLEOTIDE SEQUENCE [LARGE SCALE GENOMIC DNA]</scope>
    <source>
        <strain evidence="7">Chelidonia</strain>
        <tissue evidence="7">Blood</tissue>
    </source>
</reference>
<evidence type="ECO:0000256" key="1">
    <source>
        <dbReference type="ARBA" id="ARBA00010879"/>
    </source>
</evidence>
<dbReference type="PROSITE" id="PS50878">
    <property type="entry name" value="RT_POL"/>
    <property type="match status" value="1"/>
</dbReference>
<sequence length="1178" mass="132281">MGMGNFLLVPEADFNLLGRDLMVELGIGLEVRQGELGIKIFKLTLEDEQEINPEVWYTPETVGKLDISPFTVTLKDPDKPIRLKQYPMSLEGRRGLKPEVERLVSQGLLESCMSPFNTPILPVKKPNGTYRLVHDLREINKRTVSRFPVVANPYTLLSKLGPENMWYSVIDLKDAFWACPLDESCRDYFAFEWEDPDTGRKQQLRWTVLPQGFTESPNLFGQALEQILQDFVPAPGLTLIQYVDDLLIAGQTEEQVRKESIKLLNFLGLKGLKVSKSKLQFTEEKVKYLGHYIEKGEKMIDPERVQGILSLPTPGSKKQVRQLLGLLGYCRLWIENYSSKVKFLYAKLTASNRVIWEPKDEEQLQVIRKDLATAPVLSLPDLKRPFYLFMNIDNGTVYGVLTQEWAGKKKPIGYLSKLLDPVSRGWPTCLQAIVGCALMVEEARKITFNSTLKILSPHNVRNVLNQKAEKWISDARLLKYEGILLEAPNLTLETTSLQNPAQFLFGEPTQTEHLAHDCLQTIEEQTKIRPDLEEEELTDGEVMFVDGSSRVVEGKRKSGYAVVSGKTLEVLESGPLNPTWSAQACELYAILQALKRLEGKSGTIYTDSKYAYGVIHTFGKIWEERGLINSQGKDLIHQQLIKEVLQALRGPTRIAVVHIRGHQSGGGPDRYIRLGWPKHCKPTQVWQAGEADPDPGACTSILINVSSPQDPGWLLGKTWGVRLWETGKDRGGHFLIKKELPTVHGHGIGPNPVAKEEEEEGIDPIINGSSPSLKNSSLPNKNSSLPTPVNQEVPSLRTYSALWKIMQASFDVLNRTYPNLTRECWLCYDIRPPFYEAIGSSAKIRRSNSSNPTECQWVNRNITEEAPGITISKVTGNGTCIGTIPPAKSSLCNRTASPKGSQWLISAGNAKWVCMKTGISPCVSASILNKIKDFCVQVVIIPRVIYHPKGYVLEHQNTANHHLAKREPFTTLTLAVLLTLAGTGVGTGAAALITQPEKLSALRSSVDEDLRKIDESITALTNSVRSLSEVVLQNRRGLDLLFWQQGGLCVALKEECCTYVDKTGIVFDTLGELRKQIERREKERESYQNWYENWFNHSPWLTTLLSTIAGPVILLVLGLTFGPCIFNKLIEIVRGRLEAAHLLLVKAKYEALGDTEKEEDLEWSRKELERFNEQNKLT</sequence>
<dbReference type="Pfam" id="PF00429">
    <property type="entry name" value="TLV_coat"/>
    <property type="match status" value="1"/>
</dbReference>
<dbReference type="InterPro" id="IPR002156">
    <property type="entry name" value="RNaseH_domain"/>
</dbReference>
<dbReference type="InterPro" id="IPR008981">
    <property type="entry name" value="FMuLV_rcpt-bd"/>
</dbReference>
<dbReference type="InterPro" id="IPR012337">
    <property type="entry name" value="RNaseH-like_sf"/>
</dbReference>
<dbReference type="InterPro" id="IPR043502">
    <property type="entry name" value="DNA/RNA_pol_sf"/>
</dbReference>
<dbReference type="SUPFAM" id="SSF53098">
    <property type="entry name" value="Ribonuclease H-like"/>
    <property type="match status" value="1"/>
</dbReference>
<evidence type="ECO:0000313" key="7">
    <source>
        <dbReference type="EMBL" id="RMC13168.1"/>
    </source>
</evidence>